<dbReference type="OrthoDB" id="19928at2759"/>
<evidence type="ECO:0000313" key="6">
    <source>
        <dbReference type="Proteomes" id="UP000728185"/>
    </source>
</evidence>
<feature type="compositionally biased region" description="Low complexity" evidence="3">
    <location>
        <begin position="172"/>
        <end position="187"/>
    </location>
</feature>
<evidence type="ECO:0000256" key="3">
    <source>
        <dbReference type="SAM" id="MobiDB-lite"/>
    </source>
</evidence>
<protein>
    <submittedName>
        <fullName evidence="5">Tob</fullName>
    </submittedName>
</protein>
<accession>A0A8E0RSR8</accession>
<feature type="region of interest" description="Disordered" evidence="3">
    <location>
        <begin position="172"/>
        <end position="208"/>
    </location>
</feature>
<dbReference type="GO" id="GO:0003714">
    <property type="term" value="F:transcription corepressor activity"/>
    <property type="evidence" value="ECO:0007669"/>
    <property type="project" value="TreeGrafter"/>
</dbReference>
<dbReference type="InterPro" id="IPR015676">
    <property type="entry name" value="Tob1/2"/>
</dbReference>
<comment type="caution">
    <text evidence="5">The sequence shown here is derived from an EMBL/GenBank/DDBJ whole genome shotgun (WGS) entry which is preliminary data.</text>
</comment>
<comment type="similarity">
    <text evidence="1">Belongs to the BTG family.</text>
</comment>
<feature type="domain" description="Anti-proliferative protein" evidence="4">
    <location>
        <begin position="1"/>
        <end position="107"/>
    </location>
</feature>
<dbReference type="Gene3D" id="3.90.640.90">
    <property type="entry name" value="Anti-proliferative protein, N-terminal domain"/>
    <property type="match status" value="1"/>
</dbReference>
<feature type="compositionally biased region" description="Polar residues" evidence="3">
    <location>
        <begin position="658"/>
        <end position="669"/>
    </location>
</feature>
<dbReference type="AlphaFoldDB" id="A0A8E0RSR8"/>
<dbReference type="GO" id="GO:0005737">
    <property type="term" value="C:cytoplasm"/>
    <property type="evidence" value="ECO:0007669"/>
    <property type="project" value="TreeGrafter"/>
</dbReference>
<feature type="region of interest" description="Disordered" evidence="3">
    <location>
        <begin position="328"/>
        <end position="395"/>
    </location>
</feature>
<feature type="region of interest" description="Disordered" evidence="3">
    <location>
        <begin position="648"/>
        <end position="679"/>
    </location>
</feature>
<name>A0A8E0RSR8_9TREM</name>
<dbReference type="PANTHER" id="PTHR17537:SF5">
    <property type="entry name" value="TRANSDUCER OF ERBB2, ISOFORM A"/>
    <property type="match status" value="1"/>
</dbReference>
<keyword evidence="6" id="KW-1185">Reference proteome</keyword>
<feature type="region of interest" description="Disordered" evidence="3">
    <location>
        <begin position="225"/>
        <end position="251"/>
    </location>
</feature>
<evidence type="ECO:0000256" key="1">
    <source>
        <dbReference type="ARBA" id="ARBA00007989"/>
    </source>
</evidence>
<dbReference type="Pfam" id="PF07742">
    <property type="entry name" value="BTG"/>
    <property type="match status" value="1"/>
</dbReference>
<dbReference type="SUPFAM" id="SSF160696">
    <property type="entry name" value="BTG domain-like"/>
    <property type="match status" value="1"/>
</dbReference>
<dbReference type="EMBL" id="LUCM01008547">
    <property type="protein sequence ID" value="KAA0188226.1"/>
    <property type="molecule type" value="Genomic_DNA"/>
</dbReference>
<reference evidence="5" key="1">
    <citation type="submission" date="2019-05" db="EMBL/GenBank/DDBJ databases">
        <title>Annotation for the trematode Fasciolopsis buski.</title>
        <authorList>
            <person name="Choi Y.-J."/>
        </authorList>
    </citation>
    <scope>NUCLEOTIDE SEQUENCE</scope>
    <source>
        <strain evidence="5">HT</strain>
        <tissue evidence="5">Whole worm</tissue>
    </source>
</reference>
<proteinExistence type="inferred from homology"/>
<dbReference type="InterPro" id="IPR002087">
    <property type="entry name" value="Anti_prolifrtn"/>
</dbReference>
<dbReference type="Proteomes" id="UP000728185">
    <property type="component" value="Unassembled WGS sequence"/>
</dbReference>
<keyword evidence="2" id="KW-0597">Phosphoprotein</keyword>
<dbReference type="PANTHER" id="PTHR17537">
    <property type="entry name" value="TRANSDUCER OF ERBB2 TOB"/>
    <property type="match status" value="1"/>
</dbReference>
<evidence type="ECO:0000259" key="4">
    <source>
        <dbReference type="SMART" id="SM00099"/>
    </source>
</evidence>
<sequence>MLVEVSIAVNYILSHLYTKLPRRRVDSFGEELERYMHAKYQQHWFPADPMRDSAYRCLNVGGPQVDLLLPEAAAVSGLDWSEIQACLPEGLVLSVDPGHVACQYHQPQFNMQEFNRYPGQLVWPSASVSLSSSGCSSASSSISSTNLTPTSNQITHQVLYCFQDSWFANNSNNNNNSNNGTSNVNKSQWNDINNGPVKTSRSDQEHGDSLATAAALSVLVDSEDNVTSNLPSDAVQKTTTDPGFNGSSLPINSSNVENVDLTHVLFREAEMKAVSSSGLDMLQLSDSRISTGTCLWPNPTSSTDAENNLITLMNGDLNLNLTTSSQMTAVSDKSRTQLPLLNRSSSNPPQTDPSNPSLFHDYSTLSAGNLSANSSHMGPTISKLDPNGNPVFSGPTPPRMSAIYNQSTLSQLVNPNGNNHFVQKSISTPSFTAATFAQTKFGSTKLKTHTKRTPNRILSPTTVPQAFSAYTGSSLIGRDSVNMTNVGPAQRLAHSTGLDLNPIQRLLPSAVDLNMNQNGKSIQTMDLPTPFDTSERTNGFGANHANLVRRKLFPIPGVANANKDAIQPNLFDGLFPSAAEESKTSEDFFSNLNFSEPTSNSNKFWYNTSAPVCRESSNPAATNFLSGPDWFSVSQSFNPVDLLSSQQASKAVPPHVAHSSNILDNSSTGKSEDSSDLPEESFLSARMVNLLLEDDSTLDPIKDTQVNTTTSLAGDSADVSAHGQTVSKPASVLESIITELGALKNTCTE</sequence>
<gene>
    <name evidence="5" type="ORF">FBUS_07534</name>
</gene>
<feature type="compositionally biased region" description="Polar residues" evidence="3">
    <location>
        <begin position="188"/>
        <end position="199"/>
    </location>
</feature>
<evidence type="ECO:0000313" key="5">
    <source>
        <dbReference type="EMBL" id="KAA0188226.1"/>
    </source>
</evidence>
<dbReference type="InterPro" id="IPR036054">
    <property type="entry name" value="BTG-like_sf"/>
</dbReference>
<organism evidence="5 6">
    <name type="scientific">Fasciolopsis buskii</name>
    <dbReference type="NCBI Taxonomy" id="27845"/>
    <lineage>
        <taxon>Eukaryota</taxon>
        <taxon>Metazoa</taxon>
        <taxon>Spiralia</taxon>
        <taxon>Lophotrochozoa</taxon>
        <taxon>Platyhelminthes</taxon>
        <taxon>Trematoda</taxon>
        <taxon>Digenea</taxon>
        <taxon>Plagiorchiida</taxon>
        <taxon>Echinostomata</taxon>
        <taxon>Echinostomatoidea</taxon>
        <taxon>Fasciolidae</taxon>
        <taxon>Fasciolopsis</taxon>
    </lineage>
</organism>
<feature type="compositionally biased region" description="Polar residues" evidence="3">
    <location>
        <begin position="328"/>
        <end position="377"/>
    </location>
</feature>
<dbReference type="SMART" id="SM00099">
    <property type="entry name" value="btg1"/>
    <property type="match status" value="1"/>
</dbReference>
<dbReference type="GO" id="GO:0005634">
    <property type="term" value="C:nucleus"/>
    <property type="evidence" value="ECO:0007669"/>
    <property type="project" value="TreeGrafter"/>
</dbReference>
<evidence type="ECO:0000256" key="2">
    <source>
        <dbReference type="ARBA" id="ARBA00022553"/>
    </source>
</evidence>